<dbReference type="Pfam" id="PF13340">
    <property type="entry name" value="DUF4096"/>
    <property type="match status" value="1"/>
</dbReference>
<feature type="domain" description="Transposase IS4 N-terminal" evidence="1">
    <location>
        <begin position="8"/>
        <end position="49"/>
    </location>
</feature>
<gene>
    <name evidence="3" type="ORF">FHU36_004394</name>
</gene>
<reference evidence="3 4" key="1">
    <citation type="submission" date="2020-08" db="EMBL/GenBank/DDBJ databases">
        <title>Sequencing the genomes of 1000 actinobacteria strains.</title>
        <authorList>
            <person name="Klenk H.-P."/>
        </authorList>
    </citation>
    <scope>NUCLEOTIDE SEQUENCE [LARGE SCALE GENOMIC DNA]</scope>
    <source>
        <strain evidence="3 4">DSM 45913</strain>
    </source>
</reference>
<comment type="caution">
    <text evidence="3">The sequence shown here is derived from an EMBL/GenBank/DDBJ whole genome shotgun (WGS) entry which is preliminary data.</text>
</comment>
<organism evidence="3 4">
    <name type="scientific">Nonomuraea muscovyensis</name>
    <dbReference type="NCBI Taxonomy" id="1124761"/>
    <lineage>
        <taxon>Bacteria</taxon>
        <taxon>Bacillati</taxon>
        <taxon>Actinomycetota</taxon>
        <taxon>Actinomycetes</taxon>
        <taxon>Streptosporangiales</taxon>
        <taxon>Streptosporangiaceae</taxon>
        <taxon>Nonomuraea</taxon>
    </lineage>
</organism>
<dbReference type="Proteomes" id="UP000583800">
    <property type="component" value="Unassembled WGS sequence"/>
</dbReference>
<protein>
    <submittedName>
        <fullName evidence="3">Transposase</fullName>
    </submittedName>
</protein>
<sequence>MASGPFAPGHLGELTQLVPFEMVDEALKQTGRVRQRVRDLPSRVAVYLVPKWTKRQRVDGIRWRMRTGAPWRDVPARYGKWETV</sequence>
<dbReference type="InterPro" id="IPR025161">
    <property type="entry name" value="IS402-like_dom"/>
</dbReference>
<dbReference type="AlphaFoldDB" id="A0A7X0C6V2"/>
<proteinExistence type="predicted"/>
<evidence type="ECO:0000259" key="2">
    <source>
        <dbReference type="Pfam" id="PF13340"/>
    </source>
</evidence>
<feature type="domain" description="Insertion element IS402-like" evidence="2">
    <location>
        <begin position="50"/>
        <end position="84"/>
    </location>
</feature>
<name>A0A7X0C6V2_9ACTN</name>
<dbReference type="EMBL" id="JACHJB010000002">
    <property type="protein sequence ID" value="MBB6347849.1"/>
    <property type="molecule type" value="Genomic_DNA"/>
</dbReference>
<evidence type="ECO:0000313" key="4">
    <source>
        <dbReference type="Proteomes" id="UP000583800"/>
    </source>
</evidence>
<keyword evidence="4" id="KW-1185">Reference proteome</keyword>
<dbReference type="Pfam" id="PF13006">
    <property type="entry name" value="Nterm_IS4"/>
    <property type="match status" value="1"/>
</dbReference>
<accession>A0A7X0C6V2</accession>
<evidence type="ECO:0000313" key="3">
    <source>
        <dbReference type="EMBL" id="MBB6347849.1"/>
    </source>
</evidence>
<dbReference type="InterPro" id="IPR024473">
    <property type="entry name" value="Transposases_IS4_N"/>
</dbReference>
<evidence type="ECO:0000259" key="1">
    <source>
        <dbReference type="Pfam" id="PF13006"/>
    </source>
</evidence>